<dbReference type="InterPro" id="IPR051790">
    <property type="entry name" value="Cytochrome_c-biogenesis_DsbD"/>
</dbReference>
<dbReference type="RefSeq" id="WP_051518863.1">
    <property type="nucleotide sequence ID" value="NZ_AWQS01000324.1"/>
</dbReference>
<feature type="transmembrane region" description="Helical" evidence="2">
    <location>
        <begin position="247"/>
        <end position="271"/>
    </location>
</feature>
<evidence type="ECO:0000256" key="1">
    <source>
        <dbReference type="SAM" id="MobiDB-lite"/>
    </source>
</evidence>
<gene>
    <name evidence="3" type="ORF">N864_15595</name>
</gene>
<dbReference type="OrthoDB" id="5244297at2"/>
<evidence type="ECO:0000313" key="3">
    <source>
        <dbReference type="EMBL" id="EWT04133.1"/>
    </source>
</evidence>
<reference evidence="4" key="1">
    <citation type="submission" date="2013-08" db="EMBL/GenBank/DDBJ databases">
        <title>Intrasporangium oryzae NRRL B-24470.</title>
        <authorList>
            <person name="Liu H."/>
            <person name="Wang G."/>
        </authorList>
    </citation>
    <scope>NUCLEOTIDE SEQUENCE [LARGE SCALE GENOMIC DNA]</scope>
    <source>
        <strain evidence="4">Q5-1</strain>
    </source>
</reference>
<comment type="caution">
    <text evidence="3">The sequence shown here is derived from an EMBL/GenBank/DDBJ whole genome shotgun (WGS) entry which is preliminary data.</text>
</comment>
<name>W9GH36_9MICO</name>
<dbReference type="Proteomes" id="UP000019494">
    <property type="component" value="Unassembled WGS sequence"/>
</dbReference>
<accession>W9GH36</accession>
<dbReference type="PANTHER" id="PTHR31272">
    <property type="entry name" value="CYTOCHROME C-TYPE BIOGENESIS PROTEIN HI_1454-RELATED"/>
    <property type="match status" value="1"/>
</dbReference>
<feature type="transmembrane region" description="Helical" evidence="2">
    <location>
        <begin position="80"/>
        <end position="101"/>
    </location>
</feature>
<keyword evidence="4" id="KW-1185">Reference proteome</keyword>
<evidence type="ECO:0000256" key="2">
    <source>
        <dbReference type="SAM" id="Phobius"/>
    </source>
</evidence>
<organism evidence="3 4">
    <name type="scientific">Intrasporangium chromatireducens Q5-1</name>
    <dbReference type="NCBI Taxonomy" id="584657"/>
    <lineage>
        <taxon>Bacteria</taxon>
        <taxon>Bacillati</taxon>
        <taxon>Actinomycetota</taxon>
        <taxon>Actinomycetes</taxon>
        <taxon>Micrococcales</taxon>
        <taxon>Intrasporangiaceae</taxon>
        <taxon>Intrasporangium</taxon>
    </lineage>
</organism>
<feature type="compositionally biased region" description="Polar residues" evidence="1">
    <location>
        <begin position="292"/>
        <end position="310"/>
    </location>
</feature>
<feature type="transmembrane region" description="Helical" evidence="2">
    <location>
        <begin position="6"/>
        <end position="30"/>
    </location>
</feature>
<keyword evidence="2" id="KW-1133">Transmembrane helix</keyword>
<dbReference type="AlphaFoldDB" id="W9GH36"/>
<feature type="transmembrane region" description="Helical" evidence="2">
    <location>
        <begin position="51"/>
        <end position="74"/>
    </location>
</feature>
<sequence length="318" mass="32285">MDGLLALAFAAGMVAPVNPCGFALLPAWITHTLGEADTSPAPIRMLHALRAAAALAIGFAGTLSAAGLVVSVGARGLIQAAPWLGLTVGIILVLLGAAMLADRTTSLRLPGIPVRATEGFPATVQMVVFGVGYATASLSCTFGVLLAVIAQAQATASYSGLLVVFASYAAGSTTVLLLLALVTAALGTALTRRVTALARYGPRITAIVLLATGGYLAWYWYPAASGDQLSAGHAGGLSEVSATTSHWIQAHTTAIAMITLLAALTATAWALRHRLRGQHLPARPPTGIDKPTSCSTDAPVSTTRDTSTCGPRSGGDCC</sequence>
<keyword evidence="2" id="KW-0812">Transmembrane</keyword>
<proteinExistence type="predicted"/>
<evidence type="ECO:0000313" key="4">
    <source>
        <dbReference type="Proteomes" id="UP000019494"/>
    </source>
</evidence>
<feature type="region of interest" description="Disordered" evidence="1">
    <location>
        <begin position="280"/>
        <end position="318"/>
    </location>
</feature>
<feature type="transmembrane region" description="Helical" evidence="2">
    <location>
        <begin position="200"/>
        <end position="221"/>
    </location>
</feature>
<keyword evidence="2" id="KW-0472">Membrane</keyword>
<feature type="transmembrane region" description="Helical" evidence="2">
    <location>
        <begin position="122"/>
        <end position="149"/>
    </location>
</feature>
<feature type="transmembrane region" description="Helical" evidence="2">
    <location>
        <begin position="161"/>
        <end position="188"/>
    </location>
</feature>
<dbReference type="PATRIC" id="fig|584657.3.peg.3988"/>
<protein>
    <submittedName>
        <fullName evidence="3">Mercury transporter</fullName>
    </submittedName>
</protein>
<dbReference type="PANTHER" id="PTHR31272:SF4">
    <property type="entry name" value="CYTOCHROME C-TYPE BIOGENESIS PROTEIN HI_1454-RELATED"/>
    <property type="match status" value="1"/>
</dbReference>
<dbReference type="EMBL" id="AWQS01000324">
    <property type="protein sequence ID" value="EWT04133.1"/>
    <property type="molecule type" value="Genomic_DNA"/>
</dbReference>